<dbReference type="InterPro" id="IPR010287">
    <property type="entry name" value="DUF892_YciF-like"/>
</dbReference>
<dbReference type="PANTHER" id="PTHR30565:SF9">
    <property type="entry name" value="PROTEIN YCIF"/>
    <property type="match status" value="1"/>
</dbReference>
<feature type="region of interest" description="Disordered" evidence="1">
    <location>
        <begin position="161"/>
        <end position="196"/>
    </location>
</feature>
<dbReference type="Gene3D" id="1.20.1260.10">
    <property type="match status" value="1"/>
</dbReference>
<reference evidence="3" key="1">
    <citation type="submission" date="2017-06" db="EMBL/GenBank/DDBJ databases">
        <authorList>
            <person name="Varghese N."/>
            <person name="Submissions S."/>
        </authorList>
    </citation>
    <scope>NUCLEOTIDE SEQUENCE [LARGE SCALE GENOMIC DNA]</scope>
    <source>
        <strain evidence="3">DSM 137</strain>
    </source>
</reference>
<accession>A0A212SBT7</accession>
<dbReference type="AlphaFoldDB" id="A0A212SBT7"/>
<proteinExistence type="predicted"/>
<dbReference type="PANTHER" id="PTHR30565">
    <property type="entry name" value="PROTEIN YCIF"/>
    <property type="match status" value="1"/>
</dbReference>
<dbReference type="InterPro" id="IPR018684">
    <property type="entry name" value="DUF2171"/>
</dbReference>
<dbReference type="OrthoDB" id="9795056at2"/>
<keyword evidence="3" id="KW-1185">Reference proteome</keyword>
<organism evidence="2 3">
    <name type="scientific">Rhodoblastus acidophilus</name>
    <name type="common">Rhodopseudomonas acidophila</name>
    <dbReference type="NCBI Taxonomy" id="1074"/>
    <lineage>
        <taxon>Bacteria</taxon>
        <taxon>Pseudomonadati</taxon>
        <taxon>Pseudomonadota</taxon>
        <taxon>Alphaproteobacteria</taxon>
        <taxon>Hyphomicrobiales</taxon>
        <taxon>Rhodoblastaceae</taxon>
        <taxon>Rhodoblastus</taxon>
    </lineage>
</organism>
<dbReference type="InterPro" id="IPR009078">
    <property type="entry name" value="Ferritin-like_SF"/>
</dbReference>
<dbReference type="CDD" id="cd07909">
    <property type="entry name" value="YciF"/>
    <property type="match status" value="1"/>
</dbReference>
<sequence length="299" mass="32408">MVLFNEDIKTLDDLFVHTLEDIYYAEHKITKALPDMIAKATDPQLKQGFEKHLGETRNQVQRLERVFQMHGREPQAVTCPAIDGIISEAEDVAGDTADKQVLDAALVASAQAVEHYEITRYGSLVAWARQLGRDDCAQVLEETLAEEKAADQALTQVAESHLNARAASSQGATSSSATGNGHSRGNQDNGAGLSPYLRGERPVAAEMRQGSMAARENARVDLASGLSTKLAENMEVLGADGQHVGVIDHIEGASIELKKDDPAAHGRHHFIPLDWVASVDQAARLNLSAEDAWNRWTAA</sequence>
<protein>
    <submittedName>
        <fullName evidence="2">Ferritin-like metal-binding protein YciE</fullName>
    </submittedName>
</protein>
<dbReference type="SUPFAM" id="SSF47240">
    <property type="entry name" value="Ferritin-like"/>
    <property type="match status" value="1"/>
</dbReference>
<dbReference type="Pfam" id="PF09939">
    <property type="entry name" value="DUF2171"/>
    <property type="match status" value="1"/>
</dbReference>
<dbReference type="Proteomes" id="UP000198418">
    <property type="component" value="Unassembled WGS sequence"/>
</dbReference>
<name>A0A212SBT7_RHOAC</name>
<gene>
    <name evidence="2" type="ORF">SAMN06265338_12312</name>
</gene>
<evidence type="ECO:0000256" key="1">
    <source>
        <dbReference type="SAM" id="MobiDB-lite"/>
    </source>
</evidence>
<dbReference type="EMBL" id="FYDG01000023">
    <property type="protein sequence ID" value="SNB82895.1"/>
    <property type="molecule type" value="Genomic_DNA"/>
</dbReference>
<feature type="compositionally biased region" description="Low complexity" evidence="1">
    <location>
        <begin position="164"/>
        <end position="179"/>
    </location>
</feature>
<dbReference type="Pfam" id="PF05974">
    <property type="entry name" value="DUF892"/>
    <property type="match status" value="1"/>
</dbReference>
<feature type="compositionally biased region" description="Polar residues" evidence="1">
    <location>
        <begin position="180"/>
        <end position="189"/>
    </location>
</feature>
<evidence type="ECO:0000313" key="3">
    <source>
        <dbReference type="Proteomes" id="UP000198418"/>
    </source>
</evidence>
<evidence type="ECO:0000313" key="2">
    <source>
        <dbReference type="EMBL" id="SNB82895.1"/>
    </source>
</evidence>
<dbReference type="InterPro" id="IPR012347">
    <property type="entry name" value="Ferritin-like"/>
</dbReference>
<dbReference type="InterPro" id="IPR047114">
    <property type="entry name" value="YciF"/>
</dbReference>